<reference evidence="3" key="2">
    <citation type="submission" date="2020-09" db="EMBL/GenBank/DDBJ databases">
        <authorList>
            <person name="Sun Q."/>
            <person name="Kim S."/>
        </authorList>
    </citation>
    <scope>NUCLEOTIDE SEQUENCE</scope>
    <source>
        <strain evidence="3">KCTC 22169</strain>
    </source>
</reference>
<feature type="signal peptide" evidence="1">
    <location>
        <begin position="1"/>
        <end position="23"/>
    </location>
</feature>
<dbReference type="Gene3D" id="1.20.1260.10">
    <property type="match status" value="1"/>
</dbReference>
<evidence type="ECO:0000313" key="4">
    <source>
        <dbReference type="Proteomes" id="UP000626148"/>
    </source>
</evidence>
<proteinExistence type="predicted"/>
<keyword evidence="1" id="KW-0732">Signal</keyword>
<evidence type="ECO:0000313" key="3">
    <source>
        <dbReference type="EMBL" id="GGX45263.1"/>
    </source>
</evidence>
<feature type="chain" id="PRO_5037678931" description="DUF305 domain-containing protein" evidence="1">
    <location>
        <begin position="24"/>
        <end position="200"/>
    </location>
</feature>
<dbReference type="PANTHER" id="PTHR36933:SF1">
    <property type="entry name" value="SLL0788 PROTEIN"/>
    <property type="match status" value="1"/>
</dbReference>
<dbReference type="Proteomes" id="UP000626148">
    <property type="component" value="Unassembled WGS sequence"/>
</dbReference>
<evidence type="ECO:0000259" key="2">
    <source>
        <dbReference type="Pfam" id="PF03713"/>
    </source>
</evidence>
<protein>
    <recommendedName>
        <fullName evidence="2">DUF305 domain-containing protein</fullName>
    </recommendedName>
</protein>
<comment type="caution">
    <text evidence="3">The sequence shown here is derived from an EMBL/GenBank/DDBJ whole genome shotgun (WGS) entry which is preliminary data.</text>
</comment>
<dbReference type="AlphaFoldDB" id="A0A918K534"/>
<feature type="domain" description="DUF305" evidence="2">
    <location>
        <begin position="55"/>
        <end position="196"/>
    </location>
</feature>
<dbReference type="InterPro" id="IPR012347">
    <property type="entry name" value="Ferritin-like"/>
</dbReference>
<dbReference type="InterPro" id="IPR005183">
    <property type="entry name" value="DUF305_CopM-like"/>
</dbReference>
<dbReference type="Pfam" id="PF03713">
    <property type="entry name" value="DUF305"/>
    <property type="match status" value="1"/>
</dbReference>
<keyword evidence="4" id="KW-1185">Reference proteome</keyword>
<accession>A0A918K534</accession>
<organism evidence="3 4">
    <name type="scientific">Saccharospirillum salsuginis</name>
    <dbReference type="NCBI Taxonomy" id="418750"/>
    <lineage>
        <taxon>Bacteria</taxon>
        <taxon>Pseudomonadati</taxon>
        <taxon>Pseudomonadota</taxon>
        <taxon>Gammaproteobacteria</taxon>
        <taxon>Oceanospirillales</taxon>
        <taxon>Saccharospirillaceae</taxon>
        <taxon>Saccharospirillum</taxon>
    </lineage>
</organism>
<dbReference type="PANTHER" id="PTHR36933">
    <property type="entry name" value="SLL0788 PROTEIN"/>
    <property type="match status" value="1"/>
</dbReference>
<sequence length="200" mass="22609">MTLRHWMPFVLGALLMLVGSLSAETGDDAGPLFNARQAMFNALYDYELTGDPNYDYAQLLVPLNLEAVDMAETLKDESDDDRLLRVANMLKDDVDTEIEALQAWQERFSAPTPGDDADAVTVAFEGVRERMMERRDELQSNDDLEGSAAATLTWYHEAAIALTHVTLEHSVDAQLRLLASDIKRDHTRQIAELRNWRTLR</sequence>
<dbReference type="RefSeq" id="WP_189607415.1">
    <property type="nucleotide sequence ID" value="NZ_BMXR01000002.1"/>
</dbReference>
<dbReference type="EMBL" id="BMXR01000002">
    <property type="protein sequence ID" value="GGX45263.1"/>
    <property type="molecule type" value="Genomic_DNA"/>
</dbReference>
<gene>
    <name evidence="3" type="ORF">GCM10007392_10250</name>
</gene>
<evidence type="ECO:0000256" key="1">
    <source>
        <dbReference type="SAM" id="SignalP"/>
    </source>
</evidence>
<reference evidence="3" key="1">
    <citation type="journal article" date="2014" name="Int. J. Syst. Evol. Microbiol.">
        <title>Complete genome sequence of Corynebacterium casei LMG S-19264T (=DSM 44701T), isolated from a smear-ripened cheese.</title>
        <authorList>
            <consortium name="US DOE Joint Genome Institute (JGI-PGF)"/>
            <person name="Walter F."/>
            <person name="Albersmeier A."/>
            <person name="Kalinowski J."/>
            <person name="Ruckert C."/>
        </authorList>
    </citation>
    <scope>NUCLEOTIDE SEQUENCE</scope>
    <source>
        <strain evidence="3">KCTC 22169</strain>
    </source>
</reference>
<name>A0A918K534_9GAMM</name>